<evidence type="ECO:0000313" key="3">
    <source>
        <dbReference type="Proteomes" id="UP000007587"/>
    </source>
</evidence>
<dbReference type="AlphaFoldDB" id="H8N2A4"/>
<evidence type="ECO:0000313" key="2">
    <source>
        <dbReference type="EMBL" id="AFE07209.1"/>
    </source>
</evidence>
<sequence length="680" mass="72269">MSSTPASYSTQDAALLVQLAGLANLSFGPGGQDLILPNGWNLLKTTTASGPGLTGLQAYFAMGNLPSTGKQVVVLCVGMMWQGLMDWYRSAEHQLQPLNGYFVADSAKTEKTFRGVKEVQDRLVRLTRLPLLEPAELVRQPVLAADLRRELWRLVQELTSSHERLIQAVGATARQAAGFSSAMMTLIQLCAGAADDIAEMERVLAHARGQSLTELALAVDSSRYEQLRKGLEAAVGKAHLEAMGLQGGGASTDGGGNSGSFDLGYQLLYGYLRGQLWPLLGFIGAVDLYVTGHGPAAPLAQLAALDLRPGKTGSSSPVTSVTVYGFSTPALGDEAFATWFAQQVPVSYTVLAEGRSLVDFFPTEPTQAQGYFQPSQLESLQASIPQYDDPWLERDSVFYTALLGGDTTTLAAASRTLHALSSQGSPATIAVLRERLLVAPGDDAPAGYNPDLSYTLAVLCSAAYERAQHPDLGTSLPSPWTLVTDVQAGGRTFVSIFSTPTQVAVVFRGAVTWEELFTLQGNYNMASGPSYLPPNAGQFSQGPISLYGQLRPALLQALQGISGWGSRQLLVTGHSMGGALATLCALDLQQGQQGLPVPAALYTFGAPPVGNPAFQLYFGRLAFAASTYRVVRPYDIVPRLTFQLSAAQAPATFVVLNGATDQDGATSHPITTYIELLDPQ</sequence>
<dbReference type="SUPFAM" id="SSF53474">
    <property type="entry name" value="alpha/beta-Hydrolases"/>
    <property type="match status" value="2"/>
</dbReference>
<dbReference type="RefSeq" id="WP_014399685.1">
    <property type="nucleotide sequence ID" value="NC_017030.1"/>
</dbReference>
<dbReference type="STRING" id="1144275.COCOR_06900"/>
<protein>
    <submittedName>
        <fullName evidence="2">Lipase</fullName>
    </submittedName>
</protein>
<dbReference type="HOGENOM" id="CLU_404258_0_0_7"/>
<name>H8N2A4_CORCM</name>
<keyword evidence="3" id="KW-1185">Reference proteome</keyword>
<accession>H8N2A4</accession>
<evidence type="ECO:0000259" key="1">
    <source>
        <dbReference type="Pfam" id="PF01764"/>
    </source>
</evidence>
<dbReference type="PANTHER" id="PTHR45856">
    <property type="entry name" value="ALPHA/BETA-HYDROLASES SUPERFAMILY PROTEIN"/>
    <property type="match status" value="1"/>
</dbReference>
<dbReference type="eggNOG" id="COG2267">
    <property type="taxonomic scope" value="Bacteria"/>
</dbReference>
<dbReference type="EMBL" id="CP003389">
    <property type="protein sequence ID" value="AFE07209.1"/>
    <property type="molecule type" value="Genomic_DNA"/>
</dbReference>
<feature type="domain" description="Fungal lipase-type" evidence="1">
    <location>
        <begin position="271"/>
        <end position="351"/>
    </location>
</feature>
<dbReference type="KEGG" id="ccx:COCOR_06900"/>
<dbReference type="PANTHER" id="PTHR45856:SF24">
    <property type="entry name" value="FUNGAL LIPASE-LIKE DOMAIN-CONTAINING PROTEIN"/>
    <property type="match status" value="1"/>
</dbReference>
<dbReference type="InParanoid" id="H8N2A4"/>
<dbReference type="Pfam" id="PF01764">
    <property type="entry name" value="Lipase_3"/>
    <property type="match status" value="2"/>
</dbReference>
<gene>
    <name evidence="2" type="ordered locus">COCOR_06900</name>
</gene>
<dbReference type="InterPro" id="IPR051218">
    <property type="entry name" value="Sec_MonoDiacylglyc_Lipase"/>
</dbReference>
<dbReference type="Proteomes" id="UP000007587">
    <property type="component" value="Chromosome"/>
</dbReference>
<dbReference type="GO" id="GO:0006629">
    <property type="term" value="P:lipid metabolic process"/>
    <property type="evidence" value="ECO:0007669"/>
    <property type="project" value="InterPro"/>
</dbReference>
<proteinExistence type="predicted"/>
<dbReference type="CDD" id="cd00519">
    <property type="entry name" value="Lipase_3"/>
    <property type="match status" value="1"/>
</dbReference>
<reference evidence="3" key="2">
    <citation type="submission" date="2012-03" db="EMBL/GenBank/DDBJ databases">
        <title>Genome sequence of the fruiting myxobacterium Corallococcus coralloides DSM 2259.</title>
        <authorList>
            <person name="Huntley S."/>
            <person name="Zhang Y."/>
            <person name="Treuner-Lange A."/>
            <person name="Sensen C.W."/>
            <person name="Sogaard-Andersen L."/>
        </authorList>
    </citation>
    <scope>NUCLEOTIDE SEQUENCE [LARGE SCALE GENOMIC DNA]</scope>
    <source>
        <strain evidence="3">ATCC 25202 / DSM 2259 / NBRC 100086 / M2</strain>
    </source>
</reference>
<organism evidence="2 3">
    <name type="scientific">Corallococcus coralloides (strain ATCC 25202 / DSM 2259 / NBRC 100086 / M2)</name>
    <name type="common">Myxococcus coralloides</name>
    <dbReference type="NCBI Taxonomy" id="1144275"/>
    <lineage>
        <taxon>Bacteria</taxon>
        <taxon>Pseudomonadati</taxon>
        <taxon>Myxococcota</taxon>
        <taxon>Myxococcia</taxon>
        <taxon>Myxococcales</taxon>
        <taxon>Cystobacterineae</taxon>
        <taxon>Myxococcaceae</taxon>
        <taxon>Corallococcus</taxon>
    </lineage>
</organism>
<dbReference type="OrthoDB" id="5522031at2"/>
<dbReference type="InterPro" id="IPR002921">
    <property type="entry name" value="Fungal_lipase-type"/>
</dbReference>
<feature type="domain" description="Fungal lipase-type" evidence="1">
    <location>
        <begin position="505"/>
        <end position="643"/>
    </location>
</feature>
<reference evidence="2 3" key="1">
    <citation type="journal article" date="2012" name="J. Bacteriol.">
        <title>Complete Genome Sequence of the Fruiting Myxobacterium Corallococcus coralloides DSM 2259.</title>
        <authorList>
            <person name="Huntley S."/>
            <person name="Zhang Y."/>
            <person name="Treuner-Lange A."/>
            <person name="Kneip S."/>
            <person name="Sensen C.W."/>
            <person name="Sogaard-Andersen L."/>
        </authorList>
    </citation>
    <scope>NUCLEOTIDE SEQUENCE [LARGE SCALE GENOMIC DNA]</scope>
    <source>
        <strain evidence="3">ATCC 25202 / DSM 2259 / NBRC 100086 / M2</strain>
    </source>
</reference>
<dbReference type="InterPro" id="IPR029058">
    <property type="entry name" value="AB_hydrolase_fold"/>
</dbReference>
<dbReference type="Gene3D" id="3.40.50.1820">
    <property type="entry name" value="alpha/beta hydrolase"/>
    <property type="match status" value="2"/>
</dbReference>